<accession>A0A645H2M1</accession>
<protein>
    <submittedName>
        <fullName evidence="1">Uncharacterized protein</fullName>
    </submittedName>
</protein>
<gene>
    <name evidence="1" type="ORF">SDC9_180413</name>
</gene>
<comment type="caution">
    <text evidence="1">The sequence shown here is derived from an EMBL/GenBank/DDBJ whole genome shotgun (WGS) entry which is preliminary data.</text>
</comment>
<dbReference type="AlphaFoldDB" id="A0A645H2M1"/>
<sequence length="228" mass="23989">MADLQFIQQGAEFVLAAVLVQVRAQLQHQPDVVGHAQLAEHRRLLRQVAQAQLGACVHRLVGDVLAVQHDAAGVGRHQSDDHVEAGGLAGAVGPEQAETLAAPHSQVEAAHHFGVGVFFCQAAYLQHGQASRNACFSSFSLPWKKCPASGMAFTASCCCSAHSRIAVGGMSSSASPKITIVSGGTGSNSYMVTAGATRIRRFAWSSWRSRCCTKAPNEKPANAHGRPG</sequence>
<name>A0A645H2M1_9ZZZZ</name>
<evidence type="ECO:0000313" key="1">
    <source>
        <dbReference type="EMBL" id="MPN32930.1"/>
    </source>
</evidence>
<organism evidence="1">
    <name type="scientific">bioreactor metagenome</name>
    <dbReference type="NCBI Taxonomy" id="1076179"/>
    <lineage>
        <taxon>unclassified sequences</taxon>
        <taxon>metagenomes</taxon>
        <taxon>ecological metagenomes</taxon>
    </lineage>
</organism>
<dbReference type="EMBL" id="VSSQ01085198">
    <property type="protein sequence ID" value="MPN32930.1"/>
    <property type="molecule type" value="Genomic_DNA"/>
</dbReference>
<proteinExistence type="predicted"/>
<reference evidence="1" key="1">
    <citation type="submission" date="2019-08" db="EMBL/GenBank/DDBJ databases">
        <authorList>
            <person name="Kucharzyk K."/>
            <person name="Murdoch R.W."/>
            <person name="Higgins S."/>
            <person name="Loffler F."/>
        </authorList>
    </citation>
    <scope>NUCLEOTIDE SEQUENCE</scope>
</reference>